<feature type="compositionally biased region" description="Pro residues" evidence="7">
    <location>
        <begin position="69"/>
        <end position="80"/>
    </location>
</feature>
<feature type="domain" description="Threonine/Serine exporter ThrE" evidence="10">
    <location>
        <begin position="479"/>
        <end position="607"/>
    </location>
</feature>
<proteinExistence type="inferred from homology"/>
<feature type="transmembrane region" description="Helical" evidence="8">
    <location>
        <begin position="527"/>
        <end position="545"/>
    </location>
</feature>
<organism evidence="11 12">
    <name type="scientific">Arthrobacter woluwensis</name>
    <dbReference type="NCBI Taxonomy" id="156980"/>
    <lineage>
        <taxon>Bacteria</taxon>
        <taxon>Bacillati</taxon>
        <taxon>Actinomycetota</taxon>
        <taxon>Actinomycetes</taxon>
        <taxon>Micrococcales</taxon>
        <taxon>Micrococcaceae</taxon>
        <taxon>Arthrobacter</taxon>
    </lineage>
</organism>
<dbReference type="GO" id="GO:0015744">
    <property type="term" value="P:succinate transport"/>
    <property type="evidence" value="ECO:0007669"/>
    <property type="project" value="TreeGrafter"/>
</dbReference>
<dbReference type="PANTHER" id="PTHR34390">
    <property type="entry name" value="UPF0442 PROTEIN YJJB-RELATED"/>
    <property type="match status" value="1"/>
</dbReference>
<evidence type="ECO:0000313" key="11">
    <source>
        <dbReference type="EMBL" id="SEC51638.1"/>
    </source>
</evidence>
<dbReference type="Proteomes" id="UP000182652">
    <property type="component" value="Unassembled WGS sequence"/>
</dbReference>
<feature type="region of interest" description="Disordered" evidence="7">
    <location>
        <begin position="1"/>
        <end position="160"/>
    </location>
</feature>
<keyword evidence="12" id="KW-1185">Reference proteome</keyword>
<feature type="transmembrane region" description="Helical" evidence="8">
    <location>
        <begin position="344"/>
        <end position="361"/>
    </location>
</feature>
<feature type="compositionally biased region" description="Low complexity" evidence="7">
    <location>
        <begin position="29"/>
        <end position="45"/>
    </location>
</feature>
<dbReference type="AlphaFoldDB" id="A0A1H4T5S2"/>
<dbReference type="InterPro" id="IPR024528">
    <property type="entry name" value="ThrE_2"/>
</dbReference>
<evidence type="ECO:0000256" key="1">
    <source>
        <dbReference type="ARBA" id="ARBA00004651"/>
    </source>
</evidence>
<feature type="transmembrane region" description="Helical" evidence="8">
    <location>
        <begin position="589"/>
        <end position="610"/>
    </location>
</feature>
<dbReference type="InterPro" id="IPR010619">
    <property type="entry name" value="ThrE-like_N"/>
</dbReference>
<dbReference type="GO" id="GO:0022857">
    <property type="term" value="F:transmembrane transporter activity"/>
    <property type="evidence" value="ECO:0007669"/>
    <property type="project" value="InterPro"/>
</dbReference>
<evidence type="ECO:0000256" key="2">
    <source>
        <dbReference type="ARBA" id="ARBA00022475"/>
    </source>
</evidence>
<dbReference type="PANTHER" id="PTHR34390:SF2">
    <property type="entry name" value="SUCCINATE TRANSPORTER SUBUNIT YJJP-RELATED"/>
    <property type="match status" value="1"/>
</dbReference>
<dbReference type="Pfam" id="PF12821">
    <property type="entry name" value="ThrE_2"/>
    <property type="match status" value="1"/>
</dbReference>
<keyword evidence="4 8" id="KW-1133">Transmembrane helix</keyword>
<evidence type="ECO:0000256" key="7">
    <source>
        <dbReference type="SAM" id="MobiDB-lite"/>
    </source>
</evidence>
<feature type="transmembrane region" description="Helical" evidence="8">
    <location>
        <begin position="373"/>
        <end position="391"/>
    </location>
</feature>
<feature type="transmembrane region" description="Helical" evidence="8">
    <location>
        <begin position="435"/>
        <end position="456"/>
    </location>
</feature>
<gene>
    <name evidence="11" type="ORF">SAMN04489745_3066</name>
</gene>
<feature type="transmembrane region" description="Helical" evidence="8">
    <location>
        <begin position="500"/>
        <end position="521"/>
    </location>
</feature>
<reference evidence="11 12" key="1">
    <citation type="submission" date="2016-10" db="EMBL/GenBank/DDBJ databases">
        <authorList>
            <person name="de Groot N.N."/>
        </authorList>
    </citation>
    <scope>NUCLEOTIDE SEQUENCE [LARGE SCALE GENOMIC DNA]</scope>
    <source>
        <strain evidence="11 12">DSM 10495</strain>
    </source>
</reference>
<comment type="subcellular location">
    <subcellularLocation>
        <location evidence="1">Cell membrane</location>
        <topology evidence="1">Multi-pass membrane protein</topology>
    </subcellularLocation>
</comment>
<evidence type="ECO:0000256" key="6">
    <source>
        <dbReference type="ARBA" id="ARBA00034125"/>
    </source>
</evidence>
<dbReference type="EMBL" id="FNSN01000003">
    <property type="protein sequence ID" value="SEC51638.1"/>
    <property type="molecule type" value="Genomic_DNA"/>
</dbReference>
<evidence type="ECO:0000256" key="4">
    <source>
        <dbReference type="ARBA" id="ARBA00022989"/>
    </source>
</evidence>
<feature type="transmembrane region" description="Helical" evidence="8">
    <location>
        <begin position="552"/>
        <end position="569"/>
    </location>
</feature>
<dbReference type="GO" id="GO:0005886">
    <property type="term" value="C:plasma membrane"/>
    <property type="evidence" value="ECO:0007669"/>
    <property type="project" value="UniProtKB-SubCell"/>
</dbReference>
<evidence type="ECO:0000259" key="10">
    <source>
        <dbReference type="Pfam" id="PF12821"/>
    </source>
</evidence>
<evidence type="ECO:0000256" key="5">
    <source>
        <dbReference type="ARBA" id="ARBA00023136"/>
    </source>
</evidence>
<evidence type="ECO:0000313" key="12">
    <source>
        <dbReference type="Proteomes" id="UP000182652"/>
    </source>
</evidence>
<keyword evidence="3 8" id="KW-0812">Transmembrane</keyword>
<feature type="compositionally biased region" description="Basic and acidic residues" evidence="7">
    <location>
        <begin position="1"/>
        <end position="11"/>
    </location>
</feature>
<evidence type="ECO:0000259" key="9">
    <source>
        <dbReference type="Pfam" id="PF06738"/>
    </source>
</evidence>
<feature type="compositionally biased region" description="Low complexity" evidence="7">
    <location>
        <begin position="103"/>
        <end position="116"/>
    </location>
</feature>
<keyword evidence="2" id="KW-1003">Cell membrane</keyword>
<name>A0A1H4T5S2_9MICC</name>
<feature type="transmembrane region" description="Helical" evidence="8">
    <location>
        <begin position="397"/>
        <end position="414"/>
    </location>
</feature>
<sequence>MNAREPHRSDPDATTTSAANSPRRGDDGGAQPPAADPRPAQGAAQSGEGAPSSSGPRTDRPLDAAGPMPRVPVPNAPVPNAPAQSAPVQTAGTGRIPVPVPARPAAGSSSARNSGRTPARTPGRGAGPARSGTKPGKSPAAQSRPTTDGLPKTEPLTPAELRATTSAKRMLRNLVRGEQPPTAPLSIVDRLAGSPYANPTIRVGGVDESARKTIDFALRLAETMFRYGAGALEVETSIIAVTAALGLKNVEVDITNQSVSINYAPKDQTPITLLRVVRSWTSNYAGLSEVHQLVSDIAAGGVSRKEANKRLDEILKRPKPFARWMVTLAFGVFAAAFVGVLGGGILASSIAFVSSLVVDLVSRQLARWRVPDFYATAASSFFVTFLALLLWRFGANIAPSIVVAGGILLLLPTGRLVSAVQDAINGFPVTAAGRLLSAMLTFGAIVSGIGVAFVAGNLTGMPDINVTATFPPAYDFWFQVVLVAVSLVAITVTEQSPVRLVLPTMAVGIVGYFVLLGVAQIGVGDRMGPAVSAVVIGFLARVVALRMGAPQLVVAVPAALILLPGLRIFRSMYTLTINGDDFLNGAGGMLNAVAVVLGIAAGIVLGDSLARPLTSGLSSNERRRTRRR</sequence>
<dbReference type="STRING" id="156980.SAMN04489745_3066"/>
<keyword evidence="5 8" id="KW-0472">Membrane</keyword>
<evidence type="ECO:0000256" key="3">
    <source>
        <dbReference type="ARBA" id="ARBA00022692"/>
    </source>
</evidence>
<feature type="domain" description="Threonine/serine exporter-like N-terminal" evidence="9">
    <location>
        <begin position="215"/>
        <end position="453"/>
    </location>
</feature>
<dbReference type="InterPro" id="IPR050539">
    <property type="entry name" value="ThrE_Dicarb/AminoAcid_Exp"/>
</dbReference>
<evidence type="ECO:0000256" key="8">
    <source>
        <dbReference type="SAM" id="Phobius"/>
    </source>
</evidence>
<dbReference type="Pfam" id="PF06738">
    <property type="entry name" value="ThrE"/>
    <property type="match status" value="1"/>
</dbReference>
<protein>
    <submittedName>
        <fullName evidence="11">Uncharacterized membrane protein YjjP, DUF1212 family</fullName>
    </submittedName>
</protein>
<feature type="transmembrane region" description="Helical" evidence="8">
    <location>
        <begin position="476"/>
        <end position="493"/>
    </location>
</feature>
<comment type="similarity">
    <text evidence="6">Belongs to the ThrE exporter (TC 2.A.79) family.</text>
</comment>
<accession>A0A1H4T5S2</accession>